<organism evidence="1 2">
    <name type="scientific">Staurois parvus</name>
    <dbReference type="NCBI Taxonomy" id="386267"/>
    <lineage>
        <taxon>Eukaryota</taxon>
        <taxon>Metazoa</taxon>
        <taxon>Chordata</taxon>
        <taxon>Craniata</taxon>
        <taxon>Vertebrata</taxon>
        <taxon>Euteleostomi</taxon>
        <taxon>Amphibia</taxon>
        <taxon>Batrachia</taxon>
        <taxon>Anura</taxon>
        <taxon>Neobatrachia</taxon>
        <taxon>Ranoidea</taxon>
        <taxon>Ranidae</taxon>
        <taxon>Staurois</taxon>
    </lineage>
</organism>
<accession>A0ABN9AX57</accession>
<dbReference type="EMBL" id="CATNWA010001581">
    <property type="protein sequence ID" value="CAI9540624.1"/>
    <property type="molecule type" value="Genomic_DNA"/>
</dbReference>
<comment type="caution">
    <text evidence="1">The sequence shown here is derived from an EMBL/GenBank/DDBJ whole genome shotgun (WGS) entry which is preliminary data.</text>
</comment>
<protein>
    <submittedName>
        <fullName evidence="1">Uncharacterized protein</fullName>
    </submittedName>
</protein>
<evidence type="ECO:0000313" key="1">
    <source>
        <dbReference type="EMBL" id="CAI9540624.1"/>
    </source>
</evidence>
<sequence length="41" mass="4445">MFQSAGFRAVIIVCALLQKRTEWGTRLTSRGGLTIHGALGQ</sequence>
<gene>
    <name evidence="1" type="ORF">SPARVUS_LOCUS1782712</name>
</gene>
<evidence type="ECO:0000313" key="2">
    <source>
        <dbReference type="Proteomes" id="UP001162483"/>
    </source>
</evidence>
<dbReference type="Proteomes" id="UP001162483">
    <property type="component" value="Unassembled WGS sequence"/>
</dbReference>
<name>A0ABN9AX57_9NEOB</name>
<proteinExistence type="predicted"/>
<reference evidence="1" key="1">
    <citation type="submission" date="2023-05" db="EMBL/GenBank/DDBJ databases">
        <authorList>
            <person name="Stuckert A."/>
        </authorList>
    </citation>
    <scope>NUCLEOTIDE SEQUENCE</scope>
</reference>
<keyword evidence="2" id="KW-1185">Reference proteome</keyword>